<dbReference type="InterPro" id="IPR056535">
    <property type="entry name" value="TPR_NUP160_M"/>
</dbReference>
<protein>
    <recommendedName>
        <fullName evidence="1">NUP160 middle TPR domain-containing protein</fullName>
    </recommendedName>
</protein>
<dbReference type="PANTHER" id="PTHR21286:SF0">
    <property type="entry name" value="NUCLEAR PORE COMPLEX PROTEIN NUP160"/>
    <property type="match status" value="1"/>
</dbReference>
<dbReference type="STRING" id="53468.A0A3P6GDB2"/>
<dbReference type="PANTHER" id="PTHR21286">
    <property type="entry name" value="NUCLEAR PORE COMPLEX PROTEIN NUP160"/>
    <property type="match status" value="1"/>
</dbReference>
<dbReference type="EMBL" id="UXSR01000653">
    <property type="protein sequence ID" value="VDD77161.1"/>
    <property type="molecule type" value="Genomic_DNA"/>
</dbReference>
<keyword evidence="3" id="KW-1185">Reference proteome</keyword>
<dbReference type="GO" id="GO:0005643">
    <property type="term" value="C:nuclear pore"/>
    <property type="evidence" value="ECO:0007669"/>
    <property type="project" value="TreeGrafter"/>
</dbReference>
<name>A0A3P6GDB2_MESCO</name>
<evidence type="ECO:0000259" key="1">
    <source>
        <dbReference type="Pfam" id="PF23354"/>
    </source>
</evidence>
<proteinExistence type="predicted"/>
<accession>A0A3P6GDB2</accession>
<evidence type="ECO:0000313" key="3">
    <source>
        <dbReference type="Proteomes" id="UP000267029"/>
    </source>
</evidence>
<evidence type="ECO:0000313" key="2">
    <source>
        <dbReference type="EMBL" id="VDD77161.1"/>
    </source>
</evidence>
<feature type="domain" description="NUP160 middle TPR" evidence="1">
    <location>
        <begin position="3"/>
        <end position="107"/>
    </location>
</feature>
<dbReference type="OrthoDB" id="67716at2759"/>
<dbReference type="AlphaFoldDB" id="A0A3P6GDB2"/>
<organism evidence="2 3">
    <name type="scientific">Mesocestoides corti</name>
    <name type="common">Flatworm</name>
    <dbReference type="NCBI Taxonomy" id="53468"/>
    <lineage>
        <taxon>Eukaryota</taxon>
        <taxon>Metazoa</taxon>
        <taxon>Spiralia</taxon>
        <taxon>Lophotrochozoa</taxon>
        <taxon>Platyhelminthes</taxon>
        <taxon>Cestoda</taxon>
        <taxon>Eucestoda</taxon>
        <taxon>Cyclophyllidea</taxon>
        <taxon>Mesocestoididae</taxon>
        <taxon>Mesocestoides</taxon>
    </lineage>
</organism>
<reference evidence="2 3" key="1">
    <citation type="submission" date="2018-10" db="EMBL/GenBank/DDBJ databases">
        <authorList>
            <consortium name="Pathogen Informatics"/>
        </authorList>
    </citation>
    <scope>NUCLEOTIDE SEQUENCE [LARGE SCALE GENOMIC DNA]</scope>
</reference>
<dbReference type="Pfam" id="PF23354">
    <property type="entry name" value="TPR_NUP160_120_M"/>
    <property type="match status" value="1"/>
</dbReference>
<dbReference type="GO" id="GO:0017056">
    <property type="term" value="F:structural constituent of nuclear pore"/>
    <property type="evidence" value="ECO:0007669"/>
    <property type="project" value="TreeGrafter"/>
</dbReference>
<dbReference type="Proteomes" id="UP000267029">
    <property type="component" value="Unassembled WGS sequence"/>
</dbReference>
<dbReference type="InterPro" id="IPR021717">
    <property type="entry name" value="Nucleoporin_Nup160"/>
</dbReference>
<sequence>MISTLESRARAADVLPKPTFRRQTPQSANENVFYDVLYAYYVRRLKFHPAAKVCFEQAVRLSEELALTLPSLFRRVKGGQCGAGSRVLAVLQRQAFCLSACISALELLPSEDQWLVIPDVKGAFVDGLVAEESPDDKTEAMSWAFDDDEIECECKGTVPETTPFRAEGRRVLRLADLEHQYLAVRARLRLAQVSWQQGMLRVGATSPQELYSSLIATALFEEAFHLLVSFDLDPSALVTTVASRCAALTEHLQINNGNLSNAPCLLPLSNGASLLSVERALVAKSVAALSDYLDLDGAITVESQTSHLLDLYWSLLRVILSSLDSHVVKSHPRSKWDLDLLACRIILSGSPSQHSSIQLPGWLMQRLLLSEAPGPVVPLLRLFLQHNRLRDACRLATSMLSAAVGPETGQCAALLKKANLHQLKMSQSPLSECASSMSVYLPHGLLVRLLDALASVSRTSVPFSSSVIYVLVQGAVISARKFCPNAIDHLQSPRFYSFRQLGYFSVGFVLQLK</sequence>
<gene>
    <name evidence="2" type="ORF">MCOS_LOCUS3164</name>
</gene>